<feature type="domain" description="NEL" evidence="14">
    <location>
        <begin position="296"/>
        <end position="593"/>
    </location>
</feature>
<protein>
    <submittedName>
        <fullName evidence="15">Leucine-rich repeat (LRR) protein</fullName>
    </submittedName>
</protein>
<keyword evidence="5" id="KW-0433">Leucine-rich repeat</keyword>
<evidence type="ECO:0000256" key="11">
    <source>
        <dbReference type="PROSITE-ProRule" id="PRU01398"/>
    </source>
</evidence>
<reference evidence="16" key="1">
    <citation type="submission" date="2016-09" db="EMBL/GenBank/DDBJ databases">
        <authorList>
            <person name="Varghese N."/>
            <person name="Submissions S."/>
        </authorList>
    </citation>
    <scope>NUCLEOTIDE SEQUENCE [LARGE SCALE GENOMIC DNA]</scope>
    <source>
        <strain evidence="16">JS23</strain>
    </source>
</reference>
<evidence type="ECO:0000256" key="5">
    <source>
        <dbReference type="ARBA" id="ARBA00022614"/>
    </source>
</evidence>
<feature type="region of interest" description="Disordered" evidence="13">
    <location>
        <begin position="926"/>
        <end position="963"/>
    </location>
</feature>
<dbReference type="GO" id="GO:0030430">
    <property type="term" value="C:host cell cytoplasm"/>
    <property type="evidence" value="ECO:0007669"/>
    <property type="project" value="UniProtKB-SubCell"/>
</dbReference>
<accession>A0A1H2PLS7</accession>
<evidence type="ECO:0000256" key="2">
    <source>
        <dbReference type="ARBA" id="ARBA00004613"/>
    </source>
</evidence>
<dbReference type="PROSITE" id="PS52053">
    <property type="entry name" value="NEL"/>
    <property type="match status" value="1"/>
</dbReference>
<dbReference type="Proteomes" id="UP000243719">
    <property type="component" value="Unassembled WGS sequence"/>
</dbReference>
<dbReference type="Gene3D" id="1.20.58.90">
    <property type="match status" value="1"/>
</dbReference>
<dbReference type="STRING" id="1770053.SAMN05216551_101491"/>
<keyword evidence="7" id="KW-0677">Repeat</keyword>
<keyword evidence="12" id="KW-0175">Coiled coil</keyword>
<comment type="subcellular location">
    <subcellularLocation>
        <location evidence="1">Host cytoplasm</location>
    </subcellularLocation>
    <subcellularLocation>
        <location evidence="2">Secreted</location>
    </subcellularLocation>
</comment>
<dbReference type="InterPro" id="IPR051071">
    <property type="entry name" value="LRR-bact_E3_ubiq_ligases"/>
</dbReference>
<dbReference type="AlphaFoldDB" id="A0A1H2PLS7"/>
<feature type="compositionally biased region" description="Acidic residues" evidence="13">
    <location>
        <begin position="276"/>
        <end position="287"/>
    </location>
</feature>
<dbReference type="PANTHER" id="PTHR47114">
    <property type="match status" value="1"/>
</dbReference>
<dbReference type="GO" id="GO:0004842">
    <property type="term" value="F:ubiquitin-protein transferase activity"/>
    <property type="evidence" value="ECO:0007669"/>
    <property type="project" value="UniProtKB-UniRule"/>
</dbReference>
<keyword evidence="8 11" id="KW-0833">Ubl conjugation pathway</keyword>
<dbReference type="SMART" id="SM00364">
    <property type="entry name" value="LRR_BAC"/>
    <property type="match status" value="7"/>
</dbReference>
<evidence type="ECO:0000256" key="6">
    <source>
        <dbReference type="ARBA" id="ARBA00022679"/>
    </source>
</evidence>
<evidence type="ECO:0000256" key="1">
    <source>
        <dbReference type="ARBA" id="ARBA00004192"/>
    </source>
</evidence>
<dbReference type="InterPro" id="IPR032675">
    <property type="entry name" value="LRR_dom_sf"/>
</dbReference>
<keyword evidence="6 11" id="KW-0808">Transferase</keyword>
<dbReference type="Gene3D" id="1.20.1270.130">
    <property type="entry name" value="Shigella T3SS effector IpaH domain"/>
    <property type="match status" value="1"/>
</dbReference>
<feature type="region of interest" description="Disordered" evidence="13">
    <location>
        <begin position="269"/>
        <end position="300"/>
    </location>
</feature>
<feature type="region of interest" description="Disordered" evidence="13">
    <location>
        <begin position="13"/>
        <end position="35"/>
    </location>
</feature>
<dbReference type="PROSITE" id="PS51450">
    <property type="entry name" value="LRR"/>
    <property type="match status" value="1"/>
</dbReference>
<keyword evidence="10 11" id="KW-1035">Host cytoplasm</keyword>
<sequence length="1058" mass="115433">MLRTTWTDIEYPQPMDPLRRSLSPNPHVRSLDQGPSNRAEYLESWARWRRDAPADEVEARAIAFERVREFPNNNRLEAENELDLRCLGLTTLPDRFPDTLGCLRVNHNRLSRLPDELPESLHKLYAGSNRLTCLPVRLPFELTVLSVPYNLLDSLPNPLPGNLRELCLDGNRLRALPPLPDSLIDLTASSNVLSVFPTPLPAGIDVLVLDSNLITALPDVAPDHSVTLSVCNNLITEVPESFVCYSRRETVYLDDNPLAERAMRLLFDPDNVSSDSDSDDLDSDDSTVSETGPRTPTPPRLECAVEALLGEAMSQPTQQHWQAISSEDNASAFARFLQRLGGTISAQSDPAFRQGLQPWLRQLADAPALRQQTFLIAQDATQTCEDRVTLKFNEMQVAALVYEVEHSRDQHRIDSVISAGLEIFRLEALEKIAREHASRIGARDELEVYLAFQTGLRSHLPLHTVAPRMAFQNASGVSPDDLRQALARVREGEAAGFADWFFRWPPWRNALRHIAPGSHERIARHFEATHESECVRRTQTRLSELKLDGDPDAEVAVGRQVMDELECAMGRALTEAFIIEQFQRSLRAAEPGMPRPISTRGGTSADPSGGVIDVVAGTSGHAGAAASARAGATASATGGASATASAPASLPAVCLRWIENLLGFAVRVPAIASLAACARDAQGNHIGSQIAKLVAQGGPSPLAEAYLSLLRALLARQHLAADAAIELVLPSRSDDPVESLAHAVVGSAWDSAATRTLCALLADVASVAPMQRPELLRRMSLQQAGYDFPNLHLEQRADFYKRAKRADAMDGNAEAIALLRQASLIPADRELYRRGRMDDLAAATPVEDYAALLRRVKAQIGPAVSAMTASRAVERAQLADASRAAQQWLQQQDDTQREASRARAETAARANAALLASRLADHVLSESRRRAAAGAGSNPQNRRGAFGPHSSSTAEPSSAGSALAQTGSLNRAAMDAALAWRSPTAGRVSNPTERESGQMLIHEADEHIRRRLDELRGHDADESIRQRLLRLRTPDSAETTRARSRAGRDELAPPLPRD</sequence>
<dbReference type="GO" id="GO:0016567">
    <property type="term" value="P:protein ubiquitination"/>
    <property type="evidence" value="ECO:0007669"/>
    <property type="project" value="InterPro"/>
</dbReference>
<feature type="coiled-coil region" evidence="12">
    <location>
        <begin position="878"/>
        <end position="905"/>
    </location>
</feature>
<name>A0A1H2PLS7_9BURK</name>
<evidence type="ECO:0000259" key="14">
    <source>
        <dbReference type="PROSITE" id="PS52053"/>
    </source>
</evidence>
<dbReference type="OrthoDB" id="8727280at2"/>
<dbReference type="Gene3D" id="1.20.58.360">
    <property type="entry name" value="Shigella T3SS effector IpaH defines"/>
    <property type="match status" value="1"/>
</dbReference>
<dbReference type="GO" id="GO:0005576">
    <property type="term" value="C:extracellular region"/>
    <property type="evidence" value="ECO:0007669"/>
    <property type="project" value="UniProtKB-SubCell"/>
</dbReference>
<proteinExistence type="inferred from homology"/>
<evidence type="ECO:0000256" key="9">
    <source>
        <dbReference type="ARBA" id="ARBA00022843"/>
    </source>
</evidence>
<dbReference type="InterPro" id="IPR029487">
    <property type="entry name" value="NEL_dom"/>
</dbReference>
<feature type="active site" description="Glycyl thioester intermediate" evidence="11">
    <location>
        <position position="384"/>
    </location>
</feature>
<evidence type="ECO:0000256" key="10">
    <source>
        <dbReference type="ARBA" id="ARBA00023200"/>
    </source>
</evidence>
<evidence type="ECO:0000256" key="7">
    <source>
        <dbReference type="ARBA" id="ARBA00022737"/>
    </source>
</evidence>
<evidence type="ECO:0000256" key="8">
    <source>
        <dbReference type="ARBA" id="ARBA00022786"/>
    </source>
</evidence>
<evidence type="ECO:0000256" key="13">
    <source>
        <dbReference type="SAM" id="MobiDB-lite"/>
    </source>
</evidence>
<dbReference type="InterPro" id="IPR001611">
    <property type="entry name" value="Leu-rich_rpt"/>
</dbReference>
<evidence type="ECO:0000313" key="15">
    <source>
        <dbReference type="EMBL" id="SDV46622.1"/>
    </source>
</evidence>
<evidence type="ECO:0000256" key="3">
    <source>
        <dbReference type="ARBA" id="ARBA00009868"/>
    </source>
</evidence>
<keyword evidence="4 11" id="KW-0964">Secreted</keyword>
<evidence type="ECO:0000256" key="12">
    <source>
        <dbReference type="SAM" id="Coils"/>
    </source>
</evidence>
<feature type="region of interest" description="Disordered" evidence="13">
    <location>
        <begin position="1020"/>
        <end position="1058"/>
    </location>
</feature>
<feature type="compositionally biased region" description="Low complexity" evidence="13">
    <location>
        <begin position="950"/>
        <end position="962"/>
    </location>
</feature>
<evidence type="ECO:0000256" key="4">
    <source>
        <dbReference type="ARBA" id="ARBA00022525"/>
    </source>
</evidence>
<dbReference type="EMBL" id="FNLO01000001">
    <property type="protein sequence ID" value="SDV46622.1"/>
    <property type="molecule type" value="Genomic_DNA"/>
</dbReference>
<gene>
    <name evidence="15" type="ORF">SAMN05216551_101491</name>
</gene>
<comment type="similarity">
    <text evidence="3 11">Belongs to the LRR-containing bacterial E3 ligase family.</text>
</comment>
<dbReference type="SUPFAM" id="SSF52058">
    <property type="entry name" value="L domain-like"/>
    <property type="match status" value="1"/>
</dbReference>
<keyword evidence="9 11" id="KW-0832">Ubl conjugation</keyword>
<feature type="compositionally biased region" description="Basic and acidic residues" evidence="13">
    <location>
        <begin position="1032"/>
        <end position="1058"/>
    </location>
</feature>
<keyword evidence="16" id="KW-1185">Reference proteome</keyword>
<comment type="PTM">
    <text evidence="11">Ubiquitinated in the presence of host E1 ubiquitin-activating enzyme, E2 ubiquitin-conjugating enzyme and ubiquitin.</text>
</comment>
<dbReference type="PANTHER" id="PTHR47114:SF2">
    <property type="entry name" value="OLIGODENDROCYTE-MYELIN GLYCOPROTEIN"/>
    <property type="match status" value="1"/>
</dbReference>
<dbReference type="Pfam" id="PF14496">
    <property type="entry name" value="NEL"/>
    <property type="match status" value="1"/>
</dbReference>
<organism evidence="15 16">
    <name type="scientific">Chitinasiproducens palmae</name>
    <dbReference type="NCBI Taxonomy" id="1770053"/>
    <lineage>
        <taxon>Bacteria</taxon>
        <taxon>Pseudomonadati</taxon>
        <taxon>Pseudomonadota</taxon>
        <taxon>Betaproteobacteria</taxon>
        <taxon>Burkholderiales</taxon>
        <taxon>Burkholderiaceae</taxon>
        <taxon>Chitinasiproducens</taxon>
    </lineage>
</organism>
<dbReference type="Gene3D" id="3.80.10.10">
    <property type="entry name" value="Ribonuclease Inhibitor"/>
    <property type="match status" value="1"/>
</dbReference>
<evidence type="ECO:0000313" key="16">
    <source>
        <dbReference type="Proteomes" id="UP000243719"/>
    </source>
</evidence>